<feature type="compositionally biased region" description="Pro residues" evidence="1">
    <location>
        <begin position="219"/>
        <end position="239"/>
    </location>
</feature>
<feature type="compositionally biased region" description="Polar residues" evidence="1">
    <location>
        <begin position="25"/>
        <end position="40"/>
    </location>
</feature>
<proteinExistence type="predicted"/>
<feature type="compositionally biased region" description="Basic residues" evidence="1">
    <location>
        <begin position="248"/>
        <end position="257"/>
    </location>
</feature>
<evidence type="ECO:0000256" key="2">
    <source>
        <dbReference type="SAM" id="Phobius"/>
    </source>
</evidence>
<dbReference type="Proteomes" id="UP001194746">
    <property type="component" value="Unassembled WGS sequence"/>
</dbReference>
<feature type="compositionally biased region" description="Low complexity" evidence="1">
    <location>
        <begin position="157"/>
        <end position="173"/>
    </location>
</feature>
<evidence type="ECO:0000259" key="3">
    <source>
        <dbReference type="Pfam" id="PF20237"/>
    </source>
</evidence>
<keyword evidence="5" id="KW-1185">Reference proteome</keyword>
<feature type="transmembrane region" description="Helical" evidence="2">
    <location>
        <begin position="491"/>
        <end position="510"/>
    </location>
</feature>
<keyword evidence="2" id="KW-0812">Transmembrane</keyword>
<keyword evidence="2" id="KW-0472">Membrane</keyword>
<evidence type="ECO:0000313" key="5">
    <source>
        <dbReference type="Proteomes" id="UP001194746"/>
    </source>
</evidence>
<feature type="transmembrane region" description="Helical" evidence="2">
    <location>
        <begin position="434"/>
        <end position="455"/>
    </location>
</feature>
<feature type="region of interest" description="Disordered" evidence="1">
    <location>
        <begin position="1"/>
        <end position="262"/>
    </location>
</feature>
<feature type="compositionally biased region" description="Polar residues" evidence="1">
    <location>
        <begin position="188"/>
        <end position="203"/>
    </location>
</feature>
<name>A0AAD4CRH4_ASPNN</name>
<dbReference type="InterPro" id="IPR046529">
    <property type="entry name" value="DUF6594"/>
</dbReference>
<accession>A0AAD4CRH4</accession>
<feature type="compositionally biased region" description="Polar residues" evidence="1">
    <location>
        <begin position="118"/>
        <end position="156"/>
    </location>
</feature>
<gene>
    <name evidence="4" type="ORF">FE257_005018</name>
</gene>
<dbReference type="PANTHER" id="PTHR34502:SF6">
    <property type="entry name" value="DUF6594 DOMAIN-CONTAINING PROTEIN"/>
    <property type="match status" value="1"/>
</dbReference>
<sequence>MPLYSASVRPKKARKDGANKAPVTSVLSMTSHPTSKASRSSAEKPKKEGPPLQPALSKGNISAAGFAHKAQAAMDSKIKSVDTGRTAPNVFEYLEDGESDSETSSEEEEDDDGPLPAPTTSTFQSKSSYAASGRPTSSSVQAESGHSRTSSMWSKNSLDSSQLSTLDTSPTSSVPLQLARKTTRKPSMDTSYGTLGSLVSSSTHARKPSLDLHAMPEAYYPPPHNPNAYPPPFPPSPPRSPEEDLHRPNRKSRRKSKPSNIPSGYGLLAWRLSSSTDSKQPHLPPLYRRFEDLNHRVLLHLQDEIAQMEEDLRVLDEYEELHRVTTAESEGTKKMPSSRRMDVQAQVYSSLHYRRGEVMGSLAHKIEQYNNALSAYSKVLQNLPQASDQDVTTYRSWMKQYTPVITAETRFLDHAKDLVSLTPRRASSVTMTPVYSAIVIASAAILLPLLAYGMIAEFSGRLLVVTVVGGAAAIIASSYSTGAEQLVGSQDGWRCAAAYFGFMTIAAMFIP</sequence>
<feature type="domain" description="DUF6594" evidence="3">
    <location>
        <begin position="265"/>
        <end position="503"/>
    </location>
</feature>
<keyword evidence="2" id="KW-1133">Transmembrane helix</keyword>
<organism evidence="4 5">
    <name type="scientific">Aspergillus nanangensis</name>
    <dbReference type="NCBI Taxonomy" id="2582783"/>
    <lineage>
        <taxon>Eukaryota</taxon>
        <taxon>Fungi</taxon>
        <taxon>Dikarya</taxon>
        <taxon>Ascomycota</taxon>
        <taxon>Pezizomycotina</taxon>
        <taxon>Eurotiomycetes</taxon>
        <taxon>Eurotiomycetidae</taxon>
        <taxon>Eurotiales</taxon>
        <taxon>Aspergillaceae</taxon>
        <taxon>Aspergillus</taxon>
        <taxon>Aspergillus subgen. Circumdati</taxon>
    </lineage>
</organism>
<dbReference type="Pfam" id="PF20237">
    <property type="entry name" value="DUF6594"/>
    <property type="match status" value="1"/>
</dbReference>
<dbReference type="AlphaFoldDB" id="A0AAD4CRH4"/>
<protein>
    <recommendedName>
        <fullName evidence="3">DUF6594 domain-containing protein</fullName>
    </recommendedName>
</protein>
<reference evidence="4" key="1">
    <citation type="journal article" date="2019" name="Beilstein J. Org. Chem.">
        <title>Nanangenines: drimane sesquiterpenoids as the dominant metabolite cohort of a novel Australian fungus, Aspergillus nanangensis.</title>
        <authorList>
            <person name="Lacey H.J."/>
            <person name="Gilchrist C.L.M."/>
            <person name="Crombie A."/>
            <person name="Kalaitzis J.A."/>
            <person name="Vuong D."/>
            <person name="Rutledge P.J."/>
            <person name="Turner P."/>
            <person name="Pitt J.I."/>
            <person name="Lacey E."/>
            <person name="Chooi Y.H."/>
            <person name="Piggott A.M."/>
        </authorList>
    </citation>
    <scope>NUCLEOTIDE SEQUENCE</scope>
    <source>
        <strain evidence="4">MST-FP2251</strain>
    </source>
</reference>
<comment type="caution">
    <text evidence="4">The sequence shown here is derived from an EMBL/GenBank/DDBJ whole genome shotgun (WGS) entry which is preliminary data.</text>
</comment>
<dbReference type="PANTHER" id="PTHR34502">
    <property type="entry name" value="DUF6594 DOMAIN-CONTAINING PROTEIN-RELATED"/>
    <property type="match status" value="1"/>
</dbReference>
<feature type="transmembrane region" description="Helical" evidence="2">
    <location>
        <begin position="462"/>
        <end position="479"/>
    </location>
</feature>
<reference evidence="4" key="2">
    <citation type="submission" date="2020-02" db="EMBL/GenBank/DDBJ databases">
        <authorList>
            <person name="Gilchrist C.L.M."/>
            <person name="Chooi Y.-H."/>
        </authorList>
    </citation>
    <scope>NUCLEOTIDE SEQUENCE</scope>
    <source>
        <strain evidence="4">MST-FP2251</strain>
    </source>
</reference>
<evidence type="ECO:0000313" key="4">
    <source>
        <dbReference type="EMBL" id="KAF9891083.1"/>
    </source>
</evidence>
<feature type="compositionally biased region" description="Acidic residues" evidence="1">
    <location>
        <begin position="93"/>
        <end position="113"/>
    </location>
</feature>
<evidence type="ECO:0000256" key="1">
    <source>
        <dbReference type="SAM" id="MobiDB-lite"/>
    </source>
</evidence>
<dbReference type="EMBL" id="VCAU01000021">
    <property type="protein sequence ID" value="KAF9891083.1"/>
    <property type="molecule type" value="Genomic_DNA"/>
</dbReference>